<dbReference type="InterPro" id="IPR029045">
    <property type="entry name" value="ClpP/crotonase-like_dom_sf"/>
</dbReference>
<evidence type="ECO:0000313" key="4">
    <source>
        <dbReference type="EMBL" id="KAK6339615.1"/>
    </source>
</evidence>
<dbReference type="Proteomes" id="UP001313282">
    <property type="component" value="Unassembled WGS sequence"/>
</dbReference>
<dbReference type="InterPro" id="IPR052766">
    <property type="entry name" value="S41A_metabolite_peptidase"/>
</dbReference>
<name>A0AAN8MNW8_9PEZI</name>
<sequence length="855" mass="93562">MRTIAALQLLSAAKLIAAISFPPLAALAQAQGDTTTAAPIQAFYTAPPNSSTSASSTQTVNINAATPTGTVTAPRTVTYTQTNYTPNPSVFSTACAEISSSYASRLSVYSSRASTDSTVIYPTRVPVRPREAWDCLYSIPINRELTLEFISGVSKYLQFQSTIEYLKNPPANSLQEPVDIIGSLEELAEQVRSGDIAHHIRFEVAFRKLLQRCHDGHLGLSFNSNSLIAFRGPFSLISISPDAIEKPKVYVETDLLEFGLDAAYVTKIDGYDVEAWIAEFADYGSSQSPDARYNDVFANRDPGSDGTFYTLYGWYPGKNTISLTYSNSSTHQYDYLAYARWNSALNWDGIRTGEDFYENIVLNPAYFQVSSSSQEGTVNRPAPEPKDPGALYHVHKHSDKKAKRQMRTGIATTTTSALRSAPTQDLPQLVYFNEPYMRHRVGPYVQDLNGIIGGYFLNDTLDTAVLDISSFSAADDDAEFEIEGFQAALTTFFAEASRRGSKKLVIDVRGNGGGLIALGFELYKQLFPAAAARSYYRIRTHEGAQIFATAAEALASDEATKDLVELIERIGLENINGDDTPEALEVALAINSGFSRQNTLDINAKTPKDLKTWIGPYTIDGLVNDTVSLLVENNFNFPLQGSDISGFGSRSEFANNPKPFEKEDILLLSDGTCASTCTIFAELLKREQAGISTVVMGGRPNDGPSAHVGGTHGSRVLTYANLLRNSRRVVQLYPPETEAQEEYLVENIPLALPFGFTYAAINFRDSIRPEDETATPLQFALEPADCRLYFSPIGFTDSVYLWGELSKLKWGTGSEFEGCAVGGLQKGEGSTGFVPDDPEVVEIVNYILQPMKTPA</sequence>
<dbReference type="Pfam" id="PF03572">
    <property type="entry name" value="Peptidase_S41"/>
    <property type="match status" value="1"/>
</dbReference>
<feature type="domain" description="Tail specific protease" evidence="2">
    <location>
        <begin position="463"/>
        <end position="691"/>
    </location>
</feature>
<dbReference type="Gene3D" id="3.90.226.10">
    <property type="entry name" value="2-enoyl-CoA Hydratase, Chain A, domain 1"/>
    <property type="match status" value="1"/>
</dbReference>
<dbReference type="GO" id="GO:0008236">
    <property type="term" value="F:serine-type peptidase activity"/>
    <property type="evidence" value="ECO:0007669"/>
    <property type="project" value="InterPro"/>
</dbReference>
<comment type="caution">
    <text evidence="4">The sequence shown here is derived from an EMBL/GenBank/DDBJ whole genome shotgun (WGS) entry which is preliminary data.</text>
</comment>
<keyword evidence="5" id="KW-1185">Reference proteome</keyword>
<feature type="signal peptide" evidence="1">
    <location>
        <begin position="1"/>
        <end position="18"/>
    </location>
</feature>
<proteinExistence type="predicted"/>
<feature type="domain" description="CPAF-like PDZ" evidence="3">
    <location>
        <begin position="230"/>
        <end position="340"/>
    </location>
</feature>
<dbReference type="EMBL" id="JAVHNR010000006">
    <property type="protein sequence ID" value="KAK6339615.1"/>
    <property type="molecule type" value="Genomic_DNA"/>
</dbReference>
<dbReference type="SUPFAM" id="SSF52096">
    <property type="entry name" value="ClpP/crotonase"/>
    <property type="match status" value="1"/>
</dbReference>
<dbReference type="InterPro" id="IPR005151">
    <property type="entry name" value="Tail-specific_protease"/>
</dbReference>
<evidence type="ECO:0000256" key="1">
    <source>
        <dbReference type="SAM" id="SignalP"/>
    </source>
</evidence>
<evidence type="ECO:0000313" key="5">
    <source>
        <dbReference type="Proteomes" id="UP001313282"/>
    </source>
</evidence>
<dbReference type="PANTHER" id="PTHR37049:SF4">
    <property type="entry name" value="RHODANESE DOMAIN-CONTAINING PROTEIN"/>
    <property type="match status" value="1"/>
</dbReference>
<dbReference type="GO" id="GO:0006508">
    <property type="term" value="P:proteolysis"/>
    <property type="evidence" value="ECO:0007669"/>
    <property type="project" value="InterPro"/>
</dbReference>
<dbReference type="PANTHER" id="PTHR37049">
    <property type="entry name" value="PEPTIDASE S41 FAMILY PROTEIN"/>
    <property type="match status" value="1"/>
</dbReference>
<evidence type="ECO:0008006" key="6">
    <source>
        <dbReference type="Google" id="ProtNLM"/>
    </source>
</evidence>
<feature type="chain" id="PRO_5042969528" description="Tail specific protease domain-containing protein" evidence="1">
    <location>
        <begin position="19"/>
        <end position="855"/>
    </location>
</feature>
<dbReference type="AlphaFoldDB" id="A0AAN8MNW8"/>
<dbReference type="Pfam" id="PF23658">
    <property type="entry name" value="PDZ_CPAF_rel"/>
    <property type="match status" value="1"/>
</dbReference>
<reference evidence="4 5" key="1">
    <citation type="submission" date="2019-10" db="EMBL/GenBank/DDBJ databases">
        <authorList>
            <person name="Palmer J.M."/>
        </authorList>
    </citation>
    <scope>NUCLEOTIDE SEQUENCE [LARGE SCALE GENOMIC DNA]</scope>
    <source>
        <strain evidence="4 5">TWF718</strain>
    </source>
</reference>
<organism evidence="4 5">
    <name type="scientific">Orbilia javanica</name>
    <dbReference type="NCBI Taxonomy" id="47235"/>
    <lineage>
        <taxon>Eukaryota</taxon>
        <taxon>Fungi</taxon>
        <taxon>Dikarya</taxon>
        <taxon>Ascomycota</taxon>
        <taxon>Pezizomycotina</taxon>
        <taxon>Orbiliomycetes</taxon>
        <taxon>Orbiliales</taxon>
        <taxon>Orbiliaceae</taxon>
        <taxon>Orbilia</taxon>
    </lineage>
</organism>
<accession>A0AAN8MNW8</accession>
<keyword evidence="1" id="KW-0732">Signal</keyword>
<gene>
    <name evidence="4" type="ORF">TWF718_009011</name>
</gene>
<dbReference type="InterPro" id="IPR056186">
    <property type="entry name" value="PDZ_CPAF-rel"/>
</dbReference>
<evidence type="ECO:0000259" key="2">
    <source>
        <dbReference type="Pfam" id="PF03572"/>
    </source>
</evidence>
<protein>
    <recommendedName>
        <fullName evidence="6">Tail specific protease domain-containing protein</fullName>
    </recommendedName>
</protein>
<evidence type="ECO:0000259" key="3">
    <source>
        <dbReference type="Pfam" id="PF23658"/>
    </source>
</evidence>